<accession>A0A3N0BL58</accession>
<organism evidence="3 4">
    <name type="scientific">Paraeggerthella hongkongensis</name>
    <dbReference type="NCBI Taxonomy" id="230658"/>
    <lineage>
        <taxon>Bacteria</taxon>
        <taxon>Bacillati</taxon>
        <taxon>Actinomycetota</taxon>
        <taxon>Coriobacteriia</taxon>
        <taxon>Eggerthellales</taxon>
        <taxon>Eggerthellaceae</taxon>
        <taxon>Paraeggerthella</taxon>
    </lineage>
</organism>
<proteinExistence type="predicted"/>
<evidence type="ECO:0000256" key="1">
    <source>
        <dbReference type="PROSITE-ProRule" id="PRU00110"/>
    </source>
</evidence>
<dbReference type="PROSITE" id="PS50894">
    <property type="entry name" value="HPT"/>
    <property type="match status" value="1"/>
</dbReference>
<dbReference type="AlphaFoldDB" id="A0A3N0BL58"/>
<dbReference type="InterPro" id="IPR008207">
    <property type="entry name" value="Sig_transdc_His_kin_Hpt_dom"/>
</dbReference>
<dbReference type="RefSeq" id="WP_123190973.1">
    <property type="nucleotide sequence ID" value="NZ_QICD01000001.1"/>
</dbReference>
<dbReference type="Pfam" id="PF01627">
    <property type="entry name" value="Hpt"/>
    <property type="match status" value="1"/>
</dbReference>
<dbReference type="EMBL" id="QICD01000001">
    <property type="protein sequence ID" value="RNL48891.1"/>
    <property type="molecule type" value="Genomic_DNA"/>
</dbReference>
<name>A0A3N0BL58_9ACTN</name>
<keyword evidence="1" id="KW-0597">Phosphoprotein</keyword>
<dbReference type="Proteomes" id="UP000278632">
    <property type="component" value="Unassembled WGS sequence"/>
</dbReference>
<reference evidence="4" key="1">
    <citation type="submission" date="2018-05" db="EMBL/GenBank/DDBJ databases">
        <title>Genome Sequencing of selected type strains of the family Eggerthellaceae.</title>
        <authorList>
            <person name="Danylec N."/>
            <person name="Stoll D.A."/>
            <person name="Doetsch A."/>
            <person name="Huch M."/>
        </authorList>
    </citation>
    <scope>NUCLEOTIDE SEQUENCE [LARGE SCALE GENOMIC DNA]</scope>
    <source>
        <strain evidence="4">DSM 16106</strain>
    </source>
</reference>
<evidence type="ECO:0000313" key="4">
    <source>
        <dbReference type="Proteomes" id="UP000278632"/>
    </source>
</evidence>
<keyword evidence="4" id="KW-1185">Reference proteome</keyword>
<feature type="modified residue" description="Phosphohistidine" evidence="1">
    <location>
        <position position="62"/>
    </location>
</feature>
<evidence type="ECO:0000313" key="3">
    <source>
        <dbReference type="EMBL" id="RNL48891.1"/>
    </source>
</evidence>
<dbReference type="Gene3D" id="1.20.120.160">
    <property type="entry name" value="HPT domain"/>
    <property type="match status" value="1"/>
</dbReference>
<gene>
    <name evidence="3" type="ORF">DMP08_00025</name>
</gene>
<comment type="caution">
    <text evidence="3">The sequence shown here is derived from an EMBL/GenBank/DDBJ whole genome shotgun (WGS) entry which is preliminary data.</text>
</comment>
<dbReference type="InterPro" id="IPR036641">
    <property type="entry name" value="HPT_dom_sf"/>
</dbReference>
<protein>
    <recommendedName>
        <fullName evidence="2">HPt domain-containing protein</fullName>
    </recommendedName>
</protein>
<evidence type="ECO:0000259" key="2">
    <source>
        <dbReference type="PROSITE" id="PS50894"/>
    </source>
</evidence>
<sequence length="117" mass="12572">MDHRLQQLETLGIDVETTLKRFCGDADLLMSMLAVLIQEDVLEQLPEALRAKDYRAAESIAHAVKGTAANLGLASLSAQCDALAQAIRTNQLHDAESLASTALASYRTVRAHIAALS</sequence>
<dbReference type="SUPFAM" id="SSF47226">
    <property type="entry name" value="Histidine-containing phosphotransfer domain, HPT domain"/>
    <property type="match status" value="1"/>
</dbReference>
<dbReference type="GO" id="GO:0000160">
    <property type="term" value="P:phosphorelay signal transduction system"/>
    <property type="evidence" value="ECO:0007669"/>
    <property type="project" value="InterPro"/>
</dbReference>
<dbReference type="OrthoDB" id="3177084at2"/>
<dbReference type="SMART" id="SM00073">
    <property type="entry name" value="HPT"/>
    <property type="match status" value="1"/>
</dbReference>
<feature type="domain" description="HPt" evidence="2">
    <location>
        <begin position="23"/>
        <end position="116"/>
    </location>
</feature>